<dbReference type="InterPro" id="IPR016195">
    <property type="entry name" value="Pol/histidinol_Pase-like"/>
</dbReference>
<organism evidence="1 2">
    <name type="scientific">Sellimonas intestinalis</name>
    <dbReference type="NCBI Taxonomy" id="1653434"/>
    <lineage>
        <taxon>Bacteria</taxon>
        <taxon>Bacillati</taxon>
        <taxon>Bacillota</taxon>
        <taxon>Clostridia</taxon>
        <taxon>Lachnospirales</taxon>
        <taxon>Lachnospiraceae</taxon>
        <taxon>Sellimonas</taxon>
    </lineage>
</organism>
<gene>
    <name evidence="1" type="ORF">DW016_07335</name>
</gene>
<dbReference type="AlphaFoldDB" id="A0A3E3K303"/>
<proteinExistence type="predicted"/>
<dbReference type="GO" id="GO:0004534">
    <property type="term" value="F:5'-3' RNA exonuclease activity"/>
    <property type="evidence" value="ECO:0007669"/>
    <property type="project" value="TreeGrafter"/>
</dbReference>
<dbReference type="PANTHER" id="PTHR42924:SF3">
    <property type="entry name" value="POLYMERASE_HISTIDINOL PHOSPHATASE N-TERMINAL DOMAIN-CONTAINING PROTEIN"/>
    <property type="match status" value="1"/>
</dbReference>
<dbReference type="Proteomes" id="UP000261080">
    <property type="component" value="Unassembled WGS sequence"/>
</dbReference>
<keyword evidence="2" id="KW-1185">Reference proteome</keyword>
<evidence type="ECO:0000313" key="2">
    <source>
        <dbReference type="Proteomes" id="UP000261080"/>
    </source>
</evidence>
<dbReference type="SUPFAM" id="SSF89550">
    <property type="entry name" value="PHP domain-like"/>
    <property type="match status" value="1"/>
</dbReference>
<dbReference type="InterPro" id="IPR052018">
    <property type="entry name" value="PHP_domain"/>
</dbReference>
<name>A0A3E3K303_9FIRM</name>
<reference evidence="1 2" key="1">
    <citation type="submission" date="2018-08" db="EMBL/GenBank/DDBJ databases">
        <title>A genome reference for cultivated species of the human gut microbiota.</title>
        <authorList>
            <person name="Zou Y."/>
            <person name="Xue W."/>
            <person name="Luo G."/>
        </authorList>
    </citation>
    <scope>NUCLEOTIDE SEQUENCE [LARGE SCALE GENOMIC DNA]</scope>
    <source>
        <strain evidence="1 2">AF37-2AT</strain>
    </source>
</reference>
<dbReference type="GO" id="GO:0035312">
    <property type="term" value="F:5'-3' DNA exonuclease activity"/>
    <property type="evidence" value="ECO:0007669"/>
    <property type="project" value="TreeGrafter"/>
</dbReference>
<dbReference type="EMBL" id="QVLX01000003">
    <property type="protein sequence ID" value="RGE87915.1"/>
    <property type="molecule type" value="Genomic_DNA"/>
</dbReference>
<dbReference type="PANTHER" id="PTHR42924">
    <property type="entry name" value="EXONUCLEASE"/>
    <property type="match status" value="1"/>
</dbReference>
<dbReference type="OrthoDB" id="9801679at2"/>
<dbReference type="NCBIfam" id="NF038032">
    <property type="entry name" value="CehA_McbA_metalo"/>
    <property type="match status" value="1"/>
</dbReference>
<sequence length="502" mass="58505">MEKTVTFYINRTTPAKLEEELVICKPLKRLTISVDVEKEEHTLMGYLVVRDEKNRIRIQKMLGYGERTIVIARHAKNTTIGGVPGPIGAGTWKIVIYLFAEYIEQTLEGVSLPFRIQISDRKTEIQETIGKCLWVDRHYREQLWLGYYNKSSFYSSRGRWYKGDFHTHTHLSDGKESVSSAMRKARMMDLDFYVPTEHNIIPTGWEDDYMLILPGVEITTKIGHCNLIGIDKMPERLPEIMEYADTPEVEEYLYEILREAKKREWIISINHPFLTIWKWKYGEVGLDDITCLEIINDPTYTDARESNDQAIRYLDFLWEDGHRIWGIGGSDSHNLIEERYKGSDKPSIAGDPGTYVFCPSLTPELLLKHVKQGNIYVSRFCTADVRITSQSKSFFPGDRMEDVERKIMMEIEIFGNELEEGITPVIWIVQNEKRIKLTTEKTKKGYRAVGEVHFLKGKWNWARLEARTADGEFLLYSNPVWQGAKRNRFRTYREALEAFHAN</sequence>
<dbReference type="RefSeq" id="WP_024731648.1">
    <property type="nucleotide sequence ID" value="NZ_BAABYU010000001.1"/>
</dbReference>
<evidence type="ECO:0000313" key="1">
    <source>
        <dbReference type="EMBL" id="RGE87915.1"/>
    </source>
</evidence>
<protein>
    <submittedName>
        <fullName evidence="1">PHP domain-containing protein</fullName>
    </submittedName>
</protein>
<dbReference type="Gene3D" id="3.20.20.140">
    <property type="entry name" value="Metal-dependent hydrolases"/>
    <property type="match status" value="1"/>
</dbReference>
<accession>A0A3E3K303</accession>
<comment type="caution">
    <text evidence="1">The sequence shown here is derived from an EMBL/GenBank/DDBJ whole genome shotgun (WGS) entry which is preliminary data.</text>
</comment>